<proteinExistence type="predicted"/>
<dbReference type="InterPro" id="IPR016186">
    <property type="entry name" value="C-type_lectin-like/link_sf"/>
</dbReference>
<keyword evidence="3" id="KW-0430">Lectin</keyword>
<sequence>MEDVKSVDRESSLNESGNDPMEFDSISSIYYRGEERLDMWSSDEDVDIPPDCQTRPPTPCPYDTYPSRNMSIRDRIYFNWRYAKDFATEGYVATRYLIFTFSVMLLLLIVSLCVAINVRCVSVAMCPKGWMKDGDLCFQVQDYMANYTEAVDLCSREKAELMNHQTHFAVVQKVCESWNGLRYNETQKKYTFKDNTAIKYPTTFTPIAKSNTLTWTLVQKHTDGSSLKPVLCFKNLL</sequence>
<evidence type="ECO:0000313" key="4">
    <source>
        <dbReference type="Proteomes" id="UP000203507"/>
    </source>
</evidence>
<reference evidence="3" key="1">
    <citation type="journal article" date="2017" name="Vet. Pathol.">
        <title>Ranid Herpesvirus 3 and Proliferative Dermatitis in Free-Ranging Wild Common Frogs (Rana Temporaria).</title>
        <authorList>
            <person name="Origgi F.C."/>
            <person name="Schmidt B.R."/>
            <person name="Lohmann P."/>
            <person name="Otten P."/>
            <person name="Akdesir E."/>
            <person name="Gaschen V."/>
            <person name="Aguilar-Bultet L."/>
            <person name="Wahli T."/>
            <person name="Sattler U."/>
            <person name="Stoffel M.H."/>
        </authorList>
    </citation>
    <scope>NUCLEOTIDE SEQUENCE [LARGE SCALE GENOMIC DNA]</scope>
    <source>
        <strain evidence="3">FO1_2015</strain>
    </source>
</reference>
<dbReference type="GO" id="GO:0030246">
    <property type="term" value="F:carbohydrate binding"/>
    <property type="evidence" value="ECO:0007669"/>
    <property type="project" value="UniProtKB-KW"/>
</dbReference>
<dbReference type="RefSeq" id="YP_009362463.1">
    <property type="nucleotide sequence ID" value="NC_034618.1"/>
</dbReference>
<evidence type="ECO:0000256" key="1">
    <source>
        <dbReference type="SAM" id="MobiDB-lite"/>
    </source>
</evidence>
<keyword evidence="2" id="KW-0472">Membrane</keyword>
<feature type="region of interest" description="Disordered" evidence="1">
    <location>
        <begin position="1"/>
        <end position="25"/>
    </location>
</feature>
<keyword evidence="2" id="KW-0812">Transmembrane</keyword>
<feature type="transmembrane region" description="Helical" evidence="2">
    <location>
        <begin position="96"/>
        <end position="118"/>
    </location>
</feature>
<dbReference type="EMBL" id="KX832224">
    <property type="protein sequence ID" value="ARR28954.1"/>
    <property type="molecule type" value="Genomic_DNA"/>
</dbReference>
<dbReference type="Proteomes" id="UP000203507">
    <property type="component" value="Segment"/>
</dbReference>
<keyword evidence="4" id="KW-1185">Reference proteome</keyword>
<accession>A0A1X9T5H3</accession>
<name>A0A1X9T5H3_9VIRU</name>
<protein>
    <submittedName>
        <fullName evidence="3">C-type lectin protein</fullName>
    </submittedName>
</protein>
<dbReference type="Gene3D" id="3.10.100.10">
    <property type="entry name" value="Mannose-Binding Protein A, subunit A"/>
    <property type="match status" value="1"/>
</dbReference>
<evidence type="ECO:0000256" key="2">
    <source>
        <dbReference type="SAM" id="Phobius"/>
    </source>
</evidence>
<dbReference type="InterPro" id="IPR016187">
    <property type="entry name" value="CTDL_fold"/>
</dbReference>
<dbReference type="Pfam" id="PF05473">
    <property type="entry name" value="UL45"/>
    <property type="match status" value="1"/>
</dbReference>
<organism evidence="3">
    <name type="scientific">Ranid herpesvirus 3</name>
    <dbReference type="NCBI Taxonomy" id="1987509"/>
    <lineage>
        <taxon>Viruses</taxon>
        <taxon>Duplodnaviria</taxon>
        <taxon>Heunggongvirae</taxon>
        <taxon>Peploviricota</taxon>
        <taxon>Herviviricetes</taxon>
        <taxon>Herpesvirales</taxon>
        <taxon>Alloherpesviridae</taxon>
        <taxon>Batravirus</taxon>
        <taxon>Batravirus ranidallo3</taxon>
    </lineage>
</organism>
<dbReference type="KEGG" id="vg:32878288"/>
<evidence type="ECO:0000313" key="3">
    <source>
        <dbReference type="EMBL" id="ARR28954.1"/>
    </source>
</evidence>
<feature type="compositionally biased region" description="Basic and acidic residues" evidence="1">
    <location>
        <begin position="1"/>
        <end position="12"/>
    </location>
</feature>
<dbReference type="SUPFAM" id="SSF56436">
    <property type="entry name" value="C-type lectin-like"/>
    <property type="match status" value="1"/>
</dbReference>
<keyword evidence="2" id="KW-1133">Transmembrane helix</keyword>
<dbReference type="GeneID" id="32878288"/>